<keyword evidence="1" id="KW-0862">Zinc</keyword>
<feature type="compositionally biased region" description="Acidic residues" evidence="2">
    <location>
        <begin position="130"/>
        <end position="140"/>
    </location>
</feature>
<evidence type="ECO:0000256" key="1">
    <source>
        <dbReference type="PROSITE-ProRule" id="PRU00325"/>
    </source>
</evidence>
<dbReference type="HOGENOM" id="CLU_084543_0_0_1"/>
<dbReference type="InParanoid" id="A0A0C3ABU6"/>
<evidence type="ECO:0000313" key="4">
    <source>
        <dbReference type="EMBL" id="KIM71258.1"/>
    </source>
</evidence>
<organism evidence="4 5">
    <name type="scientific">Piloderma croceum (strain F 1598)</name>
    <dbReference type="NCBI Taxonomy" id="765440"/>
    <lineage>
        <taxon>Eukaryota</taxon>
        <taxon>Fungi</taxon>
        <taxon>Dikarya</taxon>
        <taxon>Basidiomycota</taxon>
        <taxon>Agaricomycotina</taxon>
        <taxon>Agaricomycetes</taxon>
        <taxon>Agaricomycetidae</taxon>
        <taxon>Atheliales</taxon>
        <taxon>Atheliaceae</taxon>
        <taxon>Piloderma</taxon>
    </lineage>
</organism>
<dbReference type="STRING" id="765440.A0A0C3ABU6"/>
<accession>A0A0C3ABU6</accession>
<evidence type="ECO:0000259" key="3">
    <source>
        <dbReference type="PROSITE" id="PS50966"/>
    </source>
</evidence>
<dbReference type="AlphaFoldDB" id="A0A0C3ABU6"/>
<proteinExistence type="predicted"/>
<dbReference type="PROSITE" id="PS50966">
    <property type="entry name" value="ZF_SWIM"/>
    <property type="match status" value="1"/>
</dbReference>
<feature type="compositionally biased region" description="Basic and acidic residues" evidence="2">
    <location>
        <begin position="118"/>
        <end position="129"/>
    </location>
</feature>
<feature type="region of interest" description="Disordered" evidence="2">
    <location>
        <begin position="111"/>
        <end position="144"/>
    </location>
</feature>
<sequence length="287" mass="33449">MIVYLFTHLRNSWRLASWRKEFKRTWKKLAKTPIELPINDKYRPNSHRWMCTCPSFVRSRFLICKHLVQSVQPVLLLFFLEVKRNRTTPIWQHPTLIPLEPAVDASSVVGASPVNENRSGEELVERDESGSDEENEEDGLVDIGPNTTTCGEGTFCKRFAEIIKTLREFCDGLEYQIQFEDRRMLEAVERDGSSLLRLARSCLSRERRMNSTRGQSPTTWERETTRAMFYRTRPPRQYSLLLAPTWKQRYSRPSAPTIPPKNHSPVPSPNYTISLLQLSYLSPPYQI</sequence>
<evidence type="ECO:0000256" key="2">
    <source>
        <dbReference type="SAM" id="MobiDB-lite"/>
    </source>
</evidence>
<name>A0A0C3ABU6_PILCF</name>
<feature type="domain" description="SWIM-type" evidence="3">
    <location>
        <begin position="36"/>
        <end position="75"/>
    </location>
</feature>
<dbReference type="EMBL" id="KN833381">
    <property type="protein sequence ID" value="KIM71258.1"/>
    <property type="molecule type" value="Genomic_DNA"/>
</dbReference>
<dbReference type="Proteomes" id="UP000054166">
    <property type="component" value="Unassembled WGS sequence"/>
</dbReference>
<gene>
    <name evidence="4" type="ORF">PILCRDRAFT_82967</name>
</gene>
<reference evidence="5" key="2">
    <citation type="submission" date="2015-01" db="EMBL/GenBank/DDBJ databases">
        <title>Evolutionary Origins and Diversification of the Mycorrhizal Mutualists.</title>
        <authorList>
            <consortium name="DOE Joint Genome Institute"/>
            <consortium name="Mycorrhizal Genomics Consortium"/>
            <person name="Kohler A."/>
            <person name="Kuo A."/>
            <person name="Nagy L.G."/>
            <person name="Floudas D."/>
            <person name="Copeland A."/>
            <person name="Barry K.W."/>
            <person name="Cichocki N."/>
            <person name="Veneault-Fourrey C."/>
            <person name="LaButti K."/>
            <person name="Lindquist E.A."/>
            <person name="Lipzen A."/>
            <person name="Lundell T."/>
            <person name="Morin E."/>
            <person name="Murat C."/>
            <person name="Riley R."/>
            <person name="Ohm R."/>
            <person name="Sun H."/>
            <person name="Tunlid A."/>
            <person name="Henrissat B."/>
            <person name="Grigoriev I.V."/>
            <person name="Hibbett D.S."/>
            <person name="Martin F."/>
        </authorList>
    </citation>
    <scope>NUCLEOTIDE SEQUENCE [LARGE SCALE GENOMIC DNA]</scope>
    <source>
        <strain evidence="5">F 1598</strain>
    </source>
</reference>
<dbReference type="OrthoDB" id="2661395at2759"/>
<keyword evidence="5" id="KW-1185">Reference proteome</keyword>
<reference evidence="4 5" key="1">
    <citation type="submission" date="2014-04" db="EMBL/GenBank/DDBJ databases">
        <authorList>
            <consortium name="DOE Joint Genome Institute"/>
            <person name="Kuo A."/>
            <person name="Tarkka M."/>
            <person name="Buscot F."/>
            <person name="Kohler A."/>
            <person name="Nagy L.G."/>
            <person name="Floudas D."/>
            <person name="Copeland A."/>
            <person name="Barry K.W."/>
            <person name="Cichocki N."/>
            <person name="Veneault-Fourrey C."/>
            <person name="LaButti K."/>
            <person name="Lindquist E.A."/>
            <person name="Lipzen A."/>
            <person name="Lundell T."/>
            <person name="Morin E."/>
            <person name="Murat C."/>
            <person name="Sun H."/>
            <person name="Tunlid A."/>
            <person name="Henrissat B."/>
            <person name="Grigoriev I.V."/>
            <person name="Hibbett D.S."/>
            <person name="Martin F."/>
            <person name="Nordberg H.P."/>
            <person name="Cantor M.N."/>
            <person name="Hua S.X."/>
        </authorList>
    </citation>
    <scope>NUCLEOTIDE SEQUENCE [LARGE SCALE GENOMIC DNA]</scope>
    <source>
        <strain evidence="4 5">F 1598</strain>
    </source>
</reference>
<keyword evidence="1" id="KW-0479">Metal-binding</keyword>
<keyword evidence="1" id="KW-0863">Zinc-finger</keyword>
<dbReference type="InterPro" id="IPR007527">
    <property type="entry name" value="Znf_SWIM"/>
</dbReference>
<protein>
    <recommendedName>
        <fullName evidence="3">SWIM-type domain-containing protein</fullName>
    </recommendedName>
</protein>
<dbReference type="GO" id="GO:0008270">
    <property type="term" value="F:zinc ion binding"/>
    <property type="evidence" value="ECO:0007669"/>
    <property type="project" value="UniProtKB-KW"/>
</dbReference>
<evidence type="ECO:0000313" key="5">
    <source>
        <dbReference type="Proteomes" id="UP000054166"/>
    </source>
</evidence>